<comment type="caution">
    <text evidence="1">The sequence shown here is derived from an EMBL/GenBank/DDBJ whole genome shotgun (WGS) entry which is preliminary data.</text>
</comment>
<keyword evidence="2" id="KW-1185">Reference proteome</keyword>
<name>A0AAV9GNW2_9PEZI</name>
<sequence>MASGVKWAPMMKKNPHAGVVLAAQLKISQAFWSAMDDDTDYKPALLEPYFMYYSEQCKAYHSYLRKGFHSLTHPDLVELAKDLKRGRTRQDVRANVQLKMNAVGASEFPGMPEVCADHLLNLVGRLLMTDIGRLPAGGNWTGRAFRDWSGGSIHDFAANAFPIQQSCRHESIRLDLDFNARNLHFIAGLKIELTNNLLDHLEVVHFEGETTVMIFHHVCFLQNQQHEYFPPGFVTETLQTLALLFPQGKWFRKTKAWYTKELRPATPDADPAILACGTLTMTEFSDYRYWHDRLVRLKLLFDQAKPRTLRQWWNDRRDRQWHALWAAVALGVLFGLVQSIEGAVQIYMAHHSDGGK</sequence>
<protein>
    <submittedName>
        <fullName evidence="1">Uncharacterized protein</fullName>
    </submittedName>
</protein>
<reference evidence="1" key="2">
    <citation type="submission" date="2023-05" db="EMBL/GenBank/DDBJ databases">
        <authorList>
            <consortium name="Lawrence Berkeley National Laboratory"/>
            <person name="Steindorff A."/>
            <person name="Hensen N."/>
            <person name="Bonometti L."/>
            <person name="Westerberg I."/>
            <person name="Brannstrom I.O."/>
            <person name="Guillou S."/>
            <person name="Cros-Aarteil S."/>
            <person name="Calhoun S."/>
            <person name="Haridas S."/>
            <person name="Kuo A."/>
            <person name="Mondo S."/>
            <person name="Pangilinan J."/>
            <person name="Riley R."/>
            <person name="Labutti K."/>
            <person name="Andreopoulos B."/>
            <person name="Lipzen A."/>
            <person name="Chen C."/>
            <person name="Yanf M."/>
            <person name="Daum C."/>
            <person name="Ng V."/>
            <person name="Clum A."/>
            <person name="Ohm R."/>
            <person name="Martin F."/>
            <person name="Silar P."/>
            <person name="Natvig D."/>
            <person name="Lalanne C."/>
            <person name="Gautier V."/>
            <person name="Ament-Velasquez S.L."/>
            <person name="Kruys A."/>
            <person name="Hutchinson M.I."/>
            <person name="Powell A.J."/>
            <person name="Barry K."/>
            <person name="Miller A.N."/>
            <person name="Grigoriev I.V."/>
            <person name="Debuchy R."/>
            <person name="Gladieux P."/>
            <person name="Thoren M.H."/>
            <person name="Johannesson H."/>
        </authorList>
    </citation>
    <scope>NUCLEOTIDE SEQUENCE</scope>
    <source>
        <strain evidence="1">PSN243</strain>
    </source>
</reference>
<dbReference type="EMBL" id="MU865932">
    <property type="protein sequence ID" value="KAK4450529.1"/>
    <property type="molecule type" value="Genomic_DNA"/>
</dbReference>
<gene>
    <name evidence="1" type="ORF">QBC34DRAFT_484414</name>
</gene>
<reference evidence="1" key="1">
    <citation type="journal article" date="2023" name="Mol. Phylogenet. Evol.">
        <title>Genome-scale phylogeny and comparative genomics of the fungal order Sordariales.</title>
        <authorList>
            <person name="Hensen N."/>
            <person name="Bonometti L."/>
            <person name="Westerberg I."/>
            <person name="Brannstrom I.O."/>
            <person name="Guillou S."/>
            <person name="Cros-Aarteil S."/>
            <person name="Calhoun S."/>
            <person name="Haridas S."/>
            <person name="Kuo A."/>
            <person name="Mondo S."/>
            <person name="Pangilinan J."/>
            <person name="Riley R."/>
            <person name="LaButti K."/>
            <person name="Andreopoulos B."/>
            <person name="Lipzen A."/>
            <person name="Chen C."/>
            <person name="Yan M."/>
            <person name="Daum C."/>
            <person name="Ng V."/>
            <person name="Clum A."/>
            <person name="Steindorff A."/>
            <person name="Ohm R.A."/>
            <person name="Martin F."/>
            <person name="Silar P."/>
            <person name="Natvig D.O."/>
            <person name="Lalanne C."/>
            <person name="Gautier V."/>
            <person name="Ament-Velasquez S.L."/>
            <person name="Kruys A."/>
            <person name="Hutchinson M.I."/>
            <person name="Powell A.J."/>
            <person name="Barry K."/>
            <person name="Miller A.N."/>
            <person name="Grigoriev I.V."/>
            <person name="Debuchy R."/>
            <person name="Gladieux P."/>
            <person name="Hiltunen Thoren M."/>
            <person name="Johannesson H."/>
        </authorList>
    </citation>
    <scope>NUCLEOTIDE SEQUENCE</scope>
    <source>
        <strain evidence="1">PSN243</strain>
    </source>
</reference>
<accession>A0AAV9GNW2</accession>
<evidence type="ECO:0000313" key="1">
    <source>
        <dbReference type="EMBL" id="KAK4450529.1"/>
    </source>
</evidence>
<proteinExistence type="predicted"/>
<organism evidence="1 2">
    <name type="scientific">Podospora aff. communis PSN243</name>
    <dbReference type="NCBI Taxonomy" id="3040156"/>
    <lineage>
        <taxon>Eukaryota</taxon>
        <taxon>Fungi</taxon>
        <taxon>Dikarya</taxon>
        <taxon>Ascomycota</taxon>
        <taxon>Pezizomycotina</taxon>
        <taxon>Sordariomycetes</taxon>
        <taxon>Sordariomycetidae</taxon>
        <taxon>Sordariales</taxon>
        <taxon>Podosporaceae</taxon>
        <taxon>Podospora</taxon>
    </lineage>
</organism>
<dbReference type="AlphaFoldDB" id="A0AAV9GNW2"/>
<evidence type="ECO:0000313" key="2">
    <source>
        <dbReference type="Proteomes" id="UP001321760"/>
    </source>
</evidence>
<dbReference type="Proteomes" id="UP001321760">
    <property type="component" value="Unassembled WGS sequence"/>
</dbReference>